<dbReference type="Pfam" id="PF00722">
    <property type="entry name" value="Glyco_hydro_16"/>
    <property type="match status" value="1"/>
</dbReference>
<dbReference type="PANTHER" id="PTHR10963">
    <property type="entry name" value="GLYCOSYL HYDROLASE-RELATED"/>
    <property type="match status" value="1"/>
</dbReference>
<accession>H1YIE3</accession>
<dbReference type="AlphaFoldDB" id="H1YIE3"/>
<dbReference type="Proteomes" id="UP000002774">
    <property type="component" value="Chromosome"/>
</dbReference>
<dbReference type="SMART" id="SM00089">
    <property type="entry name" value="PKD"/>
    <property type="match status" value="1"/>
</dbReference>
<proteinExistence type="inferred from homology"/>
<dbReference type="EMBL" id="CM001403">
    <property type="protein sequence ID" value="EHQ27556.1"/>
    <property type="molecule type" value="Genomic_DNA"/>
</dbReference>
<dbReference type="SUPFAM" id="SSF49299">
    <property type="entry name" value="PKD domain"/>
    <property type="match status" value="1"/>
</dbReference>
<sequence>MLNFNIYHNTMRNFARGCILLSLFLMACSKASSSSDNSALPPTNLTVNAVAAQDSSGNVSITAKASNATTYDIDFGNGVIQTVPSGSTTYKYTAAGTYTINVVAKSASGQTLSANTNVTVAIKVSLVWSDEFNVDGAPDPNKWGYDIGTGSGGWGNSELEYYTNRAQNAYVQGGTLKIVALKENYSGSAYTSAKLLSKNKYAFTYGHIDIRAKLPSGQGPWPALWMLGSNIDTAGWPACGEMDIMEANGANSNKIYGTLHYPGHSGANGNGNTLIISNATTAFHVYSLDWSPSAIKIYVDNQLFQTVANSSGIPFNHDFFFIMNLAIGGTFGGSVDPAFNSATMEVDYIRVYK</sequence>
<dbReference type="Pfam" id="PF00801">
    <property type="entry name" value="PKD"/>
    <property type="match status" value="1"/>
</dbReference>
<dbReference type="PROSITE" id="PS50093">
    <property type="entry name" value="PKD"/>
    <property type="match status" value="1"/>
</dbReference>
<dbReference type="STRING" id="714943.Mucpa_3457"/>
<feature type="domain" description="GH16" evidence="4">
    <location>
        <begin position="105"/>
        <end position="353"/>
    </location>
</feature>
<dbReference type="HOGENOM" id="CLU_019533_5_0_10"/>
<dbReference type="InterPro" id="IPR022409">
    <property type="entry name" value="PKD/Chitinase_dom"/>
</dbReference>
<feature type="chain" id="PRO_5003557969" evidence="2">
    <location>
        <begin position="28"/>
        <end position="353"/>
    </location>
</feature>
<evidence type="ECO:0000313" key="6">
    <source>
        <dbReference type="Proteomes" id="UP000002774"/>
    </source>
</evidence>
<dbReference type="CDD" id="cd08023">
    <property type="entry name" value="GH16_laminarinase_like"/>
    <property type="match status" value="1"/>
</dbReference>
<dbReference type="GO" id="GO:0005975">
    <property type="term" value="P:carbohydrate metabolic process"/>
    <property type="evidence" value="ECO:0007669"/>
    <property type="project" value="InterPro"/>
</dbReference>
<dbReference type="GO" id="GO:0004553">
    <property type="term" value="F:hydrolase activity, hydrolyzing O-glycosyl compounds"/>
    <property type="evidence" value="ECO:0007669"/>
    <property type="project" value="InterPro"/>
</dbReference>
<dbReference type="CDD" id="cd00146">
    <property type="entry name" value="PKD"/>
    <property type="match status" value="1"/>
</dbReference>
<dbReference type="eggNOG" id="COG2273">
    <property type="taxonomic scope" value="Bacteria"/>
</dbReference>
<evidence type="ECO:0000313" key="5">
    <source>
        <dbReference type="EMBL" id="EHQ27556.1"/>
    </source>
</evidence>
<dbReference type="PANTHER" id="PTHR10963:SF55">
    <property type="entry name" value="GLYCOSIDE HYDROLASE FAMILY 16 PROTEIN"/>
    <property type="match status" value="1"/>
</dbReference>
<dbReference type="SUPFAM" id="SSF49899">
    <property type="entry name" value="Concanavalin A-like lectins/glucanases"/>
    <property type="match status" value="1"/>
</dbReference>
<dbReference type="Gene3D" id="2.60.40.10">
    <property type="entry name" value="Immunoglobulins"/>
    <property type="match status" value="1"/>
</dbReference>
<name>H1YIE3_9SPHI</name>
<gene>
    <name evidence="5" type="ORF">Mucpa_3457</name>
</gene>
<dbReference type="InterPro" id="IPR000757">
    <property type="entry name" value="Beta-glucanase-like"/>
</dbReference>
<dbReference type="InterPro" id="IPR035986">
    <property type="entry name" value="PKD_dom_sf"/>
</dbReference>
<organism evidence="5 6">
    <name type="scientific">Mucilaginibacter paludis DSM 18603</name>
    <dbReference type="NCBI Taxonomy" id="714943"/>
    <lineage>
        <taxon>Bacteria</taxon>
        <taxon>Pseudomonadati</taxon>
        <taxon>Bacteroidota</taxon>
        <taxon>Sphingobacteriia</taxon>
        <taxon>Sphingobacteriales</taxon>
        <taxon>Sphingobacteriaceae</taxon>
        <taxon>Mucilaginibacter</taxon>
    </lineage>
</organism>
<keyword evidence="2" id="KW-0732">Signal</keyword>
<evidence type="ECO:0000259" key="3">
    <source>
        <dbReference type="PROSITE" id="PS50093"/>
    </source>
</evidence>
<dbReference type="PROSITE" id="PS51762">
    <property type="entry name" value="GH16_2"/>
    <property type="match status" value="1"/>
</dbReference>
<evidence type="ECO:0000256" key="1">
    <source>
        <dbReference type="ARBA" id="ARBA00006865"/>
    </source>
</evidence>
<dbReference type="eggNOG" id="COG0725">
    <property type="taxonomic scope" value="Bacteria"/>
</dbReference>
<dbReference type="OrthoDB" id="9809583at2"/>
<reference evidence="5" key="1">
    <citation type="submission" date="2011-09" db="EMBL/GenBank/DDBJ databases">
        <title>The permanent draft genome of Mucilaginibacter paludis DSM 18603.</title>
        <authorList>
            <consortium name="US DOE Joint Genome Institute (JGI-PGF)"/>
            <person name="Lucas S."/>
            <person name="Han J."/>
            <person name="Lapidus A."/>
            <person name="Bruce D."/>
            <person name="Goodwin L."/>
            <person name="Pitluck S."/>
            <person name="Peters L."/>
            <person name="Kyrpides N."/>
            <person name="Mavromatis K."/>
            <person name="Ivanova N."/>
            <person name="Mikhailova N."/>
            <person name="Held B."/>
            <person name="Detter J.C."/>
            <person name="Tapia R."/>
            <person name="Han C."/>
            <person name="Land M."/>
            <person name="Hauser L."/>
            <person name="Markowitz V."/>
            <person name="Cheng J.-F."/>
            <person name="Hugenholtz P."/>
            <person name="Woyke T."/>
            <person name="Wu D."/>
            <person name="Tindall B."/>
            <person name="Brambilla E."/>
            <person name="Klenk H.-P."/>
            <person name="Eisen J.A."/>
        </authorList>
    </citation>
    <scope>NUCLEOTIDE SEQUENCE [LARGE SCALE GENOMIC DNA]</scope>
    <source>
        <strain evidence="5">DSM 18603</strain>
    </source>
</reference>
<dbReference type="InterPro" id="IPR013320">
    <property type="entry name" value="ConA-like_dom_sf"/>
</dbReference>
<dbReference type="InterPro" id="IPR013783">
    <property type="entry name" value="Ig-like_fold"/>
</dbReference>
<dbReference type="Gene3D" id="2.60.120.200">
    <property type="match status" value="1"/>
</dbReference>
<dbReference type="InterPro" id="IPR000601">
    <property type="entry name" value="PKD_dom"/>
</dbReference>
<protein>
    <submittedName>
        <fullName evidence="5">Glycoside hydrolase family 16</fullName>
    </submittedName>
</protein>
<feature type="signal peptide" evidence="2">
    <location>
        <begin position="1"/>
        <end position="27"/>
    </location>
</feature>
<keyword evidence="6" id="KW-1185">Reference proteome</keyword>
<evidence type="ECO:0000259" key="4">
    <source>
        <dbReference type="PROSITE" id="PS51762"/>
    </source>
</evidence>
<comment type="similarity">
    <text evidence="1">Belongs to the glycosyl hydrolase 16 family.</text>
</comment>
<feature type="domain" description="PKD" evidence="3">
    <location>
        <begin position="65"/>
        <end position="127"/>
    </location>
</feature>
<keyword evidence="5" id="KW-0378">Hydrolase</keyword>
<dbReference type="InterPro" id="IPR050546">
    <property type="entry name" value="Glycosyl_Hydrlase_16"/>
</dbReference>
<evidence type="ECO:0000256" key="2">
    <source>
        <dbReference type="SAM" id="SignalP"/>
    </source>
</evidence>